<protein>
    <submittedName>
        <fullName evidence="1">Unnamed protein product</fullName>
    </submittedName>
</protein>
<comment type="caution">
    <text evidence="1">The sequence shown here is derived from an EMBL/GenBank/DDBJ whole genome shotgun (WGS) entry which is preliminary data.</text>
</comment>
<evidence type="ECO:0000313" key="1">
    <source>
        <dbReference type="EMBL" id="GMF19583.1"/>
    </source>
</evidence>
<accession>A0A9W6TTY9</accession>
<dbReference type="Proteomes" id="UP001165083">
    <property type="component" value="Unassembled WGS sequence"/>
</dbReference>
<gene>
    <name evidence="1" type="ORF">Plil01_000750100</name>
</gene>
<dbReference type="OrthoDB" id="70298at2759"/>
<evidence type="ECO:0000313" key="2">
    <source>
        <dbReference type="Proteomes" id="UP001165083"/>
    </source>
</evidence>
<keyword evidence="2" id="KW-1185">Reference proteome</keyword>
<proteinExistence type="predicted"/>
<organism evidence="1 2">
    <name type="scientific">Phytophthora lilii</name>
    <dbReference type="NCBI Taxonomy" id="2077276"/>
    <lineage>
        <taxon>Eukaryota</taxon>
        <taxon>Sar</taxon>
        <taxon>Stramenopiles</taxon>
        <taxon>Oomycota</taxon>
        <taxon>Peronosporomycetes</taxon>
        <taxon>Peronosporales</taxon>
        <taxon>Peronosporaceae</taxon>
        <taxon>Phytophthora</taxon>
    </lineage>
</organism>
<name>A0A9W6TTY9_9STRA</name>
<sequence>MVALRRPTESSKAAVATTTKSLSAVSLTKKTVRALLGELLGGLAHSGCTTECLGVGRGRAQEQSRGREAWDGLYLRASDPSLWPQIQSREVTQRDETLQELVGKVKSIVACCVRHCLG</sequence>
<dbReference type="EMBL" id="BSXW01000350">
    <property type="protein sequence ID" value="GMF19583.1"/>
    <property type="molecule type" value="Genomic_DNA"/>
</dbReference>
<dbReference type="AlphaFoldDB" id="A0A9W6TTY9"/>
<reference evidence="1" key="1">
    <citation type="submission" date="2023-04" db="EMBL/GenBank/DDBJ databases">
        <title>Phytophthora lilii NBRC 32176.</title>
        <authorList>
            <person name="Ichikawa N."/>
            <person name="Sato H."/>
            <person name="Tonouchi N."/>
        </authorList>
    </citation>
    <scope>NUCLEOTIDE SEQUENCE</scope>
    <source>
        <strain evidence="1">NBRC 32176</strain>
    </source>
</reference>